<dbReference type="Pfam" id="PF07690">
    <property type="entry name" value="MFS_1"/>
    <property type="match status" value="1"/>
</dbReference>
<keyword evidence="8 9" id="KW-0472">Membrane</keyword>
<dbReference type="InterPro" id="IPR004812">
    <property type="entry name" value="Efflux_drug-R_Bcr/CmlA"/>
</dbReference>
<sequence length="430" mass="44336">MSSAAAPTTTLISGDRYVGKRFVYLVLLLGVLTAIGPLTVDTYLPALPALSRELHASDASAQLTMTGLMLGLGLGQLIIGPLSDSVGRRKPLIIGLLGHALMSLLCAISPSIQMLIIARTVQGLAGAAVAVVAMAIVRDLFAGIKAAQLLSRLVLVTGVSPILAPSIGSALLALTDWQGIFVVLAGFAILSMVVAIVALPETLPPVRRTPAEPVRWLQAYAVLFRDRNYLIMVAVAALMFAALIAYVGGSPFVLQGIYGLSPSTFGIVFAVNAVGLIVFAQINPMFARRFSPERVLVGAVIVGVLAALGMVATAVLGLGLFGFIVSIWMLLAACGVASPNAAAIALSRHGENAGTASALLGSAQFLMGGITTPLVGALSNGTALPLAGILFFATALAAAMLIPARRHQRRMLEAELAMPAADLPRSHPSA</sequence>
<dbReference type="EMBL" id="BMMZ01000001">
    <property type="protein sequence ID" value="GGL47649.1"/>
    <property type="molecule type" value="Genomic_DNA"/>
</dbReference>
<evidence type="ECO:0000256" key="9">
    <source>
        <dbReference type="SAM" id="Phobius"/>
    </source>
</evidence>
<dbReference type="FunFam" id="1.20.1720.10:FF:000005">
    <property type="entry name" value="Bcr/CflA family efflux transporter"/>
    <property type="match status" value="1"/>
</dbReference>
<evidence type="ECO:0000256" key="5">
    <source>
        <dbReference type="ARBA" id="ARBA00022475"/>
    </source>
</evidence>
<dbReference type="NCBIfam" id="TIGR00710">
    <property type="entry name" value="efflux_Bcr_CflA"/>
    <property type="match status" value="1"/>
</dbReference>
<keyword evidence="4" id="KW-0813">Transport</keyword>
<evidence type="ECO:0000256" key="4">
    <source>
        <dbReference type="ARBA" id="ARBA00022448"/>
    </source>
</evidence>
<dbReference type="GO" id="GO:0005886">
    <property type="term" value="C:plasma membrane"/>
    <property type="evidence" value="ECO:0007669"/>
    <property type="project" value="UniProtKB-SubCell"/>
</dbReference>
<dbReference type="InterPro" id="IPR036259">
    <property type="entry name" value="MFS_trans_sf"/>
</dbReference>
<feature type="domain" description="Major facilitator superfamily (MFS) profile" evidence="10">
    <location>
        <begin position="22"/>
        <end position="406"/>
    </location>
</feature>
<proteinExistence type="inferred from homology"/>
<reference evidence="11" key="2">
    <citation type="submission" date="2020-09" db="EMBL/GenBank/DDBJ databases">
        <authorList>
            <person name="Sun Q."/>
            <person name="Zhou Y."/>
        </authorList>
    </citation>
    <scope>NUCLEOTIDE SEQUENCE</scope>
    <source>
        <strain evidence="11">CGMCC 4.7306</strain>
    </source>
</reference>
<dbReference type="Proteomes" id="UP000613840">
    <property type="component" value="Unassembled WGS sequence"/>
</dbReference>
<dbReference type="InterPro" id="IPR011701">
    <property type="entry name" value="MFS"/>
</dbReference>
<dbReference type="PROSITE" id="PS00216">
    <property type="entry name" value="SUGAR_TRANSPORT_1"/>
    <property type="match status" value="1"/>
</dbReference>
<organism evidence="11 12">
    <name type="scientific">Microlunatus endophyticus</name>
    <dbReference type="NCBI Taxonomy" id="1716077"/>
    <lineage>
        <taxon>Bacteria</taxon>
        <taxon>Bacillati</taxon>
        <taxon>Actinomycetota</taxon>
        <taxon>Actinomycetes</taxon>
        <taxon>Propionibacteriales</taxon>
        <taxon>Propionibacteriaceae</taxon>
        <taxon>Microlunatus</taxon>
    </lineage>
</organism>
<dbReference type="PRINTS" id="PR01035">
    <property type="entry name" value="TCRTETA"/>
</dbReference>
<feature type="transmembrane region" description="Helical" evidence="9">
    <location>
        <begin position="22"/>
        <end position="40"/>
    </location>
</feature>
<dbReference type="GO" id="GO:0042910">
    <property type="term" value="F:xenobiotic transmembrane transporter activity"/>
    <property type="evidence" value="ECO:0007669"/>
    <property type="project" value="InterPro"/>
</dbReference>
<feature type="transmembrane region" description="Helical" evidence="9">
    <location>
        <begin position="260"/>
        <end position="283"/>
    </location>
</feature>
<dbReference type="CDD" id="cd17320">
    <property type="entry name" value="MFS_MdfA_MDR_like"/>
    <property type="match status" value="1"/>
</dbReference>
<dbReference type="GO" id="GO:1990961">
    <property type="term" value="P:xenobiotic detoxification by transmembrane export across the plasma membrane"/>
    <property type="evidence" value="ECO:0007669"/>
    <property type="project" value="InterPro"/>
</dbReference>
<comment type="similarity">
    <text evidence="3">Belongs to the major facilitator superfamily. TCR/Tet family.</text>
</comment>
<dbReference type="SUPFAM" id="SSF103473">
    <property type="entry name" value="MFS general substrate transporter"/>
    <property type="match status" value="1"/>
</dbReference>
<evidence type="ECO:0000256" key="8">
    <source>
        <dbReference type="ARBA" id="ARBA00023136"/>
    </source>
</evidence>
<dbReference type="PANTHER" id="PTHR23502:SF132">
    <property type="entry name" value="POLYAMINE TRANSPORTER 2-RELATED"/>
    <property type="match status" value="1"/>
</dbReference>
<gene>
    <name evidence="11" type="ORF">GCM10011575_01940</name>
</gene>
<dbReference type="InterPro" id="IPR020846">
    <property type="entry name" value="MFS_dom"/>
</dbReference>
<feature type="transmembrane region" description="Helical" evidence="9">
    <location>
        <begin position="384"/>
        <end position="402"/>
    </location>
</feature>
<evidence type="ECO:0000256" key="6">
    <source>
        <dbReference type="ARBA" id="ARBA00022692"/>
    </source>
</evidence>
<evidence type="ECO:0000313" key="12">
    <source>
        <dbReference type="Proteomes" id="UP000613840"/>
    </source>
</evidence>
<feature type="transmembrane region" description="Helical" evidence="9">
    <location>
        <begin position="327"/>
        <end position="346"/>
    </location>
</feature>
<evidence type="ECO:0000256" key="3">
    <source>
        <dbReference type="ARBA" id="ARBA00007520"/>
    </source>
</evidence>
<comment type="similarity">
    <text evidence="2">Belongs to the major facilitator superfamily. Bcr/CmlA family.</text>
</comment>
<dbReference type="InterPro" id="IPR001958">
    <property type="entry name" value="Tet-R_TetA/multi-R_MdtG-like"/>
</dbReference>
<evidence type="ECO:0000313" key="11">
    <source>
        <dbReference type="EMBL" id="GGL47649.1"/>
    </source>
</evidence>
<comment type="caution">
    <text evidence="11">The sequence shown here is derived from an EMBL/GenBank/DDBJ whole genome shotgun (WGS) entry which is preliminary data.</text>
</comment>
<keyword evidence="7 9" id="KW-1133">Transmembrane helix</keyword>
<feature type="transmembrane region" description="Helical" evidence="9">
    <location>
        <begin position="123"/>
        <end position="141"/>
    </location>
</feature>
<keyword evidence="6 9" id="KW-0812">Transmembrane</keyword>
<keyword evidence="12" id="KW-1185">Reference proteome</keyword>
<feature type="transmembrane region" description="Helical" evidence="9">
    <location>
        <begin position="229"/>
        <end position="248"/>
    </location>
</feature>
<dbReference type="Gene3D" id="1.20.1720.10">
    <property type="entry name" value="Multidrug resistance protein D"/>
    <property type="match status" value="1"/>
</dbReference>
<feature type="transmembrane region" description="Helical" evidence="9">
    <location>
        <begin position="295"/>
        <end position="321"/>
    </location>
</feature>
<dbReference type="PROSITE" id="PS50850">
    <property type="entry name" value="MFS"/>
    <property type="match status" value="1"/>
</dbReference>
<feature type="transmembrane region" description="Helical" evidence="9">
    <location>
        <begin position="180"/>
        <end position="199"/>
    </location>
</feature>
<keyword evidence="5" id="KW-1003">Cell membrane</keyword>
<feature type="transmembrane region" description="Helical" evidence="9">
    <location>
        <begin position="92"/>
        <end position="117"/>
    </location>
</feature>
<reference evidence="11" key="1">
    <citation type="journal article" date="2014" name="Int. J. Syst. Evol. Microbiol.">
        <title>Complete genome sequence of Corynebacterium casei LMG S-19264T (=DSM 44701T), isolated from a smear-ripened cheese.</title>
        <authorList>
            <consortium name="US DOE Joint Genome Institute (JGI-PGF)"/>
            <person name="Walter F."/>
            <person name="Albersmeier A."/>
            <person name="Kalinowski J."/>
            <person name="Ruckert C."/>
        </authorList>
    </citation>
    <scope>NUCLEOTIDE SEQUENCE</scope>
    <source>
        <strain evidence="11">CGMCC 4.7306</strain>
    </source>
</reference>
<protein>
    <submittedName>
        <fullName evidence="11">Bcr/CflA family drug resistance efflux transporter</fullName>
    </submittedName>
</protein>
<name>A0A917S0Y2_9ACTN</name>
<feature type="transmembrane region" description="Helical" evidence="9">
    <location>
        <begin position="358"/>
        <end position="378"/>
    </location>
</feature>
<feature type="transmembrane region" description="Helical" evidence="9">
    <location>
        <begin position="60"/>
        <end position="80"/>
    </location>
</feature>
<evidence type="ECO:0000256" key="2">
    <source>
        <dbReference type="ARBA" id="ARBA00006236"/>
    </source>
</evidence>
<dbReference type="RefSeq" id="WP_188893307.1">
    <property type="nucleotide sequence ID" value="NZ_BMMZ01000001.1"/>
</dbReference>
<accession>A0A917S0Y2</accession>
<evidence type="ECO:0000259" key="10">
    <source>
        <dbReference type="PROSITE" id="PS50850"/>
    </source>
</evidence>
<dbReference type="AlphaFoldDB" id="A0A917S0Y2"/>
<feature type="transmembrane region" description="Helical" evidence="9">
    <location>
        <begin position="153"/>
        <end position="174"/>
    </location>
</feature>
<comment type="subcellular location">
    <subcellularLocation>
        <location evidence="1">Cell membrane</location>
        <topology evidence="1">Multi-pass membrane protein</topology>
    </subcellularLocation>
</comment>
<evidence type="ECO:0000256" key="7">
    <source>
        <dbReference type="ARBA" id="ARBA00022989"/>
    </source>
</evidence>
<dbReference type="InterPro" id="IPR005829">
    <property type="entry name" value="Sugar_transporter_CS"/>
</dbReference>
<evidence type="ECO:0000256" key="1">
    <source>
        <dbReference type="ARBA" id="ARBA00004651"/>
    </source>
</evidence>
<dbReference type="PANTHER" id="PTHR23502">
    <property type="entry name" value="MAJOR FACILITATOR SUPERFAMILY"/>
    <property type="match status" value="1"/>
</dbReference>